<feature type="compositionally biased region" description="Polar residues" evidence="1">
    <location>
        <begin position="34"/>
        <end position="43"/>
    </location>
</feature>
<dbReference type="SUPFAM" id="SSF49503">
    <property type="entry name" value="Cupredoxins"/>
    <property type="match status" value="1"/>
</dbReference>
<dbReference type="InterPro" id="IPR052721">
    <property type="entry name" value="ET_Amicyanin"/>
</dbReference>
<feature type="domain" description="EfeO-type cupredoxin-like" evidence="3">
    <location>
        <begin position="56"/>
        <end position="137"/>
    </location>
</feature>
<evidence type="ECO:0000256" key="2">
    <source>
        <dbReference type="SAM" id="SignalP"/>
    </source>
</evidence>
<sequence length="138" mass="14447" precursor="true">MTRITKLLSSLVLCAAVLTACGGTNESPPDPALTTPNGQSSMTGMPAPESPGAQPSESQIVISNMAYTVPTSVRPGQQLTIVNRDDPNHTVTADDNSLFDTRISGGGGIKSFTAPTTPGTYPFHCKYHANMHGMLTVE</sequence>
<feature type="chain" id="PRO_5039217705" evidence="2">
    <location>
        <begin position="23"/>
        <end position="138"/>
    </location>
</feature>
<dbReference type="KEGG" id="mmc:Mmcs_3022"/>
<gene>
    <name evidence="4" type="ordered locus">Mmcs_3022</name>
</gene>
<dbReference type="EMBL" id="CP000384">
    <property type="protein sequence ID" value="ABG09129.1"/>
    <property type="molecule type" value="Genomic_DNA"/>
</dbReference>
<dbReference type="PROSITE" id="PS51257">
    <property type="entry name" value="PROKAR_LIPOPROTEIN"/>
    <property type="match status" value="1"/>
</dbReference>
<dbReference type="Pfam" id="PF13473">
    <property type="entry name" value="Cupredoxin_1"/>
    <property type="match status" value="1"/>
</dbReference>
<name>A0A5Q5BLB5_MYCSS</name>
<reference evidence="4" key="1">
    <citation type="submission" date="2006-06" db="EMBL/GenBank/DDBJ databases">
        <title>Complete sequence of chromosome of Mycobacterium sp. MCS.</title>
        <authorList>
            <consortium name="US DOE Joint Genome Institute"/>
            <person name="Copeland A."/>
            <person name="Lucas S."/>
            <person name="Lapidus A."/>
            <person name="Barry K."/>
            <person name="Detter J.C."/>
            <person name="Glavina del Rio T."/>
            <person name="Hammon N."/>
            <person name="Israni S."/>
            <person name="Dalin E."/>
            <person name="Tice H."/>
            <person name="Pitluck S."/>
            <person name="Martinez M."/>
            <person name="Schmutz J."/>
            <person name="Larimer F."/>
            <person name="Land M."/>
            <person name="Hauser L."/>
            <person name="Kyrpides N."/>
            <person name="Kim E."/>
            <person name="Miller C.D."/>
            <person name="Hughes J.E."/>
            <person name="Anderson A.J."/>
            <person name="Sims R.C."/>
            <person name="Richardson P."/>
        </authorList>
    </citation>
    <scope>NUCLEOTIDE SEQUENCE [LARGE SCALE GENOMIC DNA]</scope>
    <source>
        <strain evidence="4">MCS</strain>
    </source>
</reference>
<dbReference type="PANTHER" id="PTHR36507">
    <property type="entry name" value="BLL1555 PROTEIN"/>
    <property type="match status" value="1"/>
</dbReference>
<dbReference type="AlphaFoldDB" id="A0A5Q5BLB5"/>
<accession>A0A5Q5BLB5</accession>
<organism evidence="4">
    <name type="scientific">Mycobacterium sp. (strain MCS)</name>
    <dbReference type="NCBI Taxonomy" id="164756"/>
    <lineage>
        <taxon>Bacteria</taxon>
        <taxon>Bacillati</taxon>
        <taxon>Actinomycetota</taxon>
        <taxon>Actinomycetes</taxon>
        <taxon>Mycobacteriales</taxon>
        <taxon>Mycobacteriaceae</taxon>
        <taxon>Mycobacterium</taxon>
    </lineage>
</organism>
<dbReference type="InterPro" id="IPR028096">
    <property type="entry name" value="EfeO_Cupredoxin"/>
</dbReference>
<evidence type="ECO:0000259" key="3">
    <source>
        <dbReference type="Pfam" id="PF13473"/>
    </source>
</evidence>
<proteinExistence type="predicted"/>
<feature type="signal peptide" evidence="2">
    <location>
        <begin position="1"/>
        <end position="22"/>
    </location>
</feature>
<evidence type="ECO:0000313" key="4">
    <source>
        <dbReference type="EMBL" id="ABG09129.1"/>
    </source>
</evidence>
<evidence type="ECO:0000256" key="1">
    <source>
        <dbReference type="SAM" id="MobiDB-lite"/>
    </source>
</evidence>
<dbReference type="PANTHER" id="PTHR36507:SF1">
    <property type="entry name" value="BLL1555 PROTEIN"/>
    <property type="match status" value="1"/>
</dbReference>
<protein>
    <submittedName>
        <fullName evidence="4">Secreted metal-binding protein</fullName>
    </submittedName>
</protein>
<feature type="region of interest" description="Disordered" evidence="1">
    <location>
        <begin position="24"/>
        <end position="56"/>
    </location>
</feature>
<keyword evidence="2" id="KW-0732">Signal</keyword>
<dbReference type="InterPro" id="IPR008972">
    <property type="entry name" value="Cupredoxin"/>
</dbReference>
<dbReference type="Gene3D" id="2.60.40.420">
    <property type="entry name" value="Cupredoxins - blue copper proteins"/>
    <property type="match status" value="1"/>
</dbReference>